<evidence type="ECO:0000313" key="3">
    <source>
        <dbReference type="Proteomes" id="UP000003250"/>
    </source>
</evidence>
<evidence type="ECO:0000256" key="1">
    <source>
        <dbReference type="SAM" id="Phobius"/>
    </source>
</evidence>
<proteinExistence type="predicted"/>
<keyword evidence="1" id="KW-0812">Transmembrane</keyword>
<organism evidence="2 3">
    <name type="scientific">Mesorhizobium alhagi CCNWXJ12-2</name>
    <dbReference type="NCBI Taxonomy" id="1107882"/>
    <lineage>
        <taxon>Bacteria</taxon>
        <taxon>Pseudomonadati</taxon>
        <taxon>Pseudomonadota</taxon>
        <taxon>Alphaproteobacteria</taxon>
        <taxon>Hyphomicrobiales</taxon>
        <taxon>Phyllobacteriaceae</taxon>
        <taxon>Allomesorhizobium</taxon>
    </lineage>
</organism>
<gene>
    <name evidence="2" type="ORF">MAXJ12_24987</name>
</gene>
<protein>
    <submittedName>
        <fullName evidence="2">Uncharacterized protein</fullName>
    </submittedName>
</protein>
<dbReference type="EMBL" id="AHAM01000208">
    <property type="protein sequence ID" value="EHK54512.1"/>
    <property type="molecule type" value="Genomic_DNA"/>
</dbReference>
<dbReference type="AlphaFoldDB" id="H0HXN5"/>
<sequence length="50" mass="5338">MAVAMPLRENAAVIGAASVLLGLTVLFIGISELGQNPAERDMDRIDADRR</sequence>
<evidence type="ECO:0000313" key="2">
    <source>
        <dbReference type="EMBL" id="EHK54512.1"/>
    </source>
</evidence>
<keyword evidence="1" id="KW-1133">Transmembrane helix</keyword>
<keyword evidence="1" id="KW-0472">Membrane</keyword>
<reference evidence="2 3" key="1">
    <citation type="journal article" date="2012" name="J. Bacteriol.">
        <title>Draft Genome Sequence of Mesorhizobium alhagi CCNWXJ12-2T, a Novel Salt-Resistant Species Isolated from the Desert of Northwestern China.</title>
        <authorList>
            <person name="Zhou M."/>
            <person name="Chen W."/>
            <person name="Chen H."/>
            <person name="Wei G."/>
        </authorList>
    </citation>
    <scope>NUCLEOTIDE SEQUENCE [LARGE SCALE GENOMIC DNA]</scope>
    <source>
        <strain evidence="2 3">CCNWXJ12-2</strain>
    </source>
</reference>
<name>H0HXN5_9HYPH</name>
<feature type="transmembrane region" description="Helical" evidence="1">
    <location>
        <begin position="12"/>
        <end position="34"/>
    </location>
</feature>
<dbReference type="Proteomes" id="UP000003250">
    <property type="component" value="Unassembled WGS sequence"/>
</dbReference>
<accession>H0HXN5</accession>
<keyword evidence="3" id="KW-1185">Reference proteome</keyword>